<accession>A9BD14</accession>
<reference evidence="1 2" key="1">
    <citation type="journal article" date="2007" name="PLoS Genet.">
        <title>Patterns and implications of gene gain and loss in the evolution of Prochlorococcus.</title>
        <authorList>
            <person name="Kettler G.C."/>
            <person name="Martiny A.C."/>
            <person name="Huang K."/>
            <person name="Zucker J."/>
            <person name="Coleman M.L."/>
            <person name="Rodrigue S."/>
            <person name="Chen F."/>
            <person name="Lapidus A."/>
            <person name="Ferriera S."/>
            <person name="Johnson J."/>
            <person name="Steglich C."/>
            <person name="Church G.M."/>
            <person name="Richardson P."/>
            <person name="Chisholm S.W."/>
        </authorList>
    </citation>
    <scope>NUCLEOTIDE SEQUENCE [LARGE SCALE GENOMIC DNA]</scope>
    <source>
        <strain evidence="2">MIT 9211</strain>
    </source>
</reference>
<protein>
    <submittedName>
        <fullName evidence="1">Uncharacterized protein</fullName>
    </submittedName>
</protein>
<dbReference type="HOGENOM" id="CLU_194672_0_0_3"/>
<evidence type="ECO:0000313" key="2">
    <source>
        <dbReference type="Proteomes" id="UP000000788"/>
    </source>
</evidence>
<dbReference type="STRING" id="93059.P9211_01711"/>
<dbReference type="OrthoDB" id="542395at2"/>
<gene>
    <name evidence="1" type="ordered locus">P9211_01711</name>
</gene>
<keyword evidence="2" id="KW-1185">Reference proteome</keyword>
<dbReference type="KEGG" id="pmj:P9211_01711"/>
<dbReference type="Proteomes" id="UP000000788">
    <property type="component" value="Chromosome"/>
</dbReference>
<dbReference type="RefSeq" id="WP_012194727.1">
    <property type="nucleotide sequence ID" value="NC_009976.1"/>
</dbReference>
<sequence>MFGLYDIDGILRVSCNDIEACIAYAELLDLRKDEYSLMDLPESNIKETSKNRWLRDRPRQAKNNN</sequence>
<dbReference type="AlphaFoldDB" id="A9BD14"/>
<evidence type="ECO:0000313" key="1">
    <source>
        <dbReference type="EMBL" id="ABX08102.1"/>
    </source>
</evidence>
<proteinExistence type="predicted"/>
<organism evidence="1 2">
    <name type="scientific">Prochlorococcus marinus (strain MIT 9211)</name>
    <dbReference type="NCBI Taxonomy" id="93059"/>
    <lineage>
        <taxon>Bacteria</taxon>
        <taxon>Bacillati</taxon>
        <taxon>Cyanobacteriota</taxon>
        <taxon>Cyanophyceae</taxon>
        <taxon>Synechococcales</taxon>
        <taxon>Prochlorococcaceae</taxon>
        <taxon>Prochlorococcus</taxon>
    </lineage>
</organism>
<dbReference type="EMBL" id="CP000878">
    <property type="protein sequence ID" value="ABX08102.1"/>
    <property type="molecule type" value="Genomic_DNA"/>
</dbReference>
<name>A9BD14_PROM4</name>